<feature type="transmembrane region" description="Helical" evidence="1">
    <location>
        <begin position="6"/>
        <end position="23"/>
    </location>
</feature>
<dbReference type="InterPro" id="IPR025618">
    <property type="entry name" value="YtpI"/>
</dbReference>
<reference evidence="3" key="1">
    <citation type="journal article" date="2019" name="Int. J. Syst. Evol. Microbiol.">
        <title>The Global Catalogue of Microorganisms (GCM) 10K type strain sequencing project: providing services to taxonomists for standard genome sequencing and annotation.</title>
        <authorList>
            <consortium name="The Broad Institute Genomics Platform"/>
            <consortium name="The Broad Institute Genome Sequencing Center for Infectious Disease"/>
            <person name="Wu L."/>
            <person name="Ma J."/>
        </authorList>
    </citation>
    <scope>NUCLEOTIDE SEQUENCE [LARGE SCALE GENOMIC DNA]</scope>
    <source>
        <strain evidence="3">CCM 8749</strain>
    </source>
</reference>
<feature type="transmembrane region" description="Helical" evidence="1">
    <location>
        <begin position="44"/>
        <end position="62"/>
    </location>
</feature>
<feature type="transmembrane region" description="Helical" evidence="1">
    <location>
        <begin position="68"/>
        <end position="86"/>
    </location>
</feature>
<keyword evidence="1" id="KW-1133">Transmembrane helix</keyword>
<dbReference type="Proteomes" id="UP001596250">
    <property type="component" value="Unassembled WGS sequence"/>
</dbReference>
<comment type="caution">
    <text evidence="2">The sequence shown here is derived from an EMBL/GenBank/DDBJ whole genome shotgun (WGS) entry which is preliminary data.</text>
</comment>
<evidence type="ECO:0000313" key="3">
    <source>
        <dbReference type="Proteomes" id="UP001596250"/>
    </source>
</evidence>
<dbReference type="Pfam" id="PF14007">
    <property type="entry name" value="YtpI"/>
    <property type="match status" value="1"/>
</dbReference>
<sequence length="106" mass="11768">MMTLQFILTIIIVLSLVASVYYSTTARSRKTVKEQGISIARMNIAMGMMLVSFAVVQIFLFGGSAVRYIVGFAFLILGLVNIYGGTKNYRVYAKLPDETNLSEKTK</sequence>
<keyword evidence="1" id="KW-0812">Transmembrane</keyword>
<dbReference type="EMBL" id="JBHSQV010000002">
    <property type="protein sequence ID" value="MFC5984959.1"/>
    <property type="molecule type" value="Genomic_DNA"/>
</dbReference>
<accession>A0ABW1II62</accession>
<protein>
    <submittedName>
        <fullName evidence="2">YtpI family protein</fullName>
    </submittedName>
</protein>
<evidence type="ECO:0000313" key="2">
    <source>
        <dbReference type="EMBL" id="MFC5984959.1"/>
    </source>
</evidence>
<keyword evidence="3" id="KW-1185">Reference proteome</keyword>
<name>A0ABW1II62_9BACL</name>
<organism evidence="2 3">
    <name type="scientific">Marinicrinis lubricantis</name>
    <dbReference type="NCBI Taxonomy" id="2086470"/>
    <lineage>
        <taxon>Bacteria</taxon>
        <taxon>Bacillati</taxon>
        <taxon>Bacillota</taxon>
        <taxon>Bacilli</taxon>
        <taxon>Bacillales</taxon>
        <taxon>Paenibacillaceae</taxon>
    </lineage>
</organism>
<dbReference type="RefSeq" id="WP_379891344.1">
    <property type="nucleotide sequence ID" value="NZ_CBCSCT010000008.1"/>
</dbReference>
<evidence type="ECO:0000256" key="1">
    <source>
        <dbReference type="SAM" id="Phobius"/>
    </source>
</evidence>
<keyword evidence="1" id="KW-0472">Membrane</keyword>
<gene>
    <name evidence="2" type="ORF">ACFPXP_00360</name>
</gene>
<proteinExistence type="predicted"/>